<dbReference type="EMBL" id="BART01006609">
    <property type="protein sequence ID" value="GAG66659.1"/>
    <property type="molecule type" value="Genomic_DNA"/>
</dbReference>
<evidence type="ECO:0000256" key="4">
    <source>
        <dbReference type="ARBA" id="ARBA00023136"/>
    </source>
</evidence>
<evidence type="ECO:0000256" key="3">
    <source>
        <dbReference type="ARBA" id="ARBA00022989"/>
    </source>
</evidence>
<gene>
    <name evidence="7" type="ORF">S01H4_15079</name>
</gene>
<accession>X0ZBS6</accession>
<comment type="caution">
    <text evidence="7">The sequence shown here is derived from an EMBL/GenBank/DDBJ whole genome shotgun (WGS) entry which is preliminary data.</text>
</comment>
<dbReference type="Pfam" id="PF02544">
    <property type="entry name" value="Steroid_dh"/>
    <property type="match status" value="1"/>
</dbReference>
<name>X0ZBS6_9ZZZZ</name>
<evidence type="ECO:0000259" key="6">
    <source>
        <dbReference type="Pfam" id="PF02544"/>
    </source>
</evidence>
<feature type="transmembrane region" description="Helical" evidence="5">
    <location>
        <begin position="20"/>
        <end position="41"/>
    </location>
</feature>
<dbReference type="Gene3D" id="1.20.120.1630">
    <property type="match status" value="1"/>
</dbReference>
<keyword evidence="4 5" id="KW-0472">Membrane</keyword>
<dbReference type="GO" id="GO:0016627">
    <property type="term" value="F:oxidoreductase activity, acting on the CH-CH group of donors"/>
    <property type="evidence" value="ECO:0007669"/>
    <property type="project" value="InterPro"/>
</dbReference>
<dbReference type="InterPro" id="IPR001104">
    <property type="entry name" value="3-oxo-5_a-steroid_4-DH_C"/>
</dbReference>
<comment type="subcellular location">
    <subcellularLocation>
        <location evidence="1">Membrane</location>
        <topology evidence="1">Multi-pass membrane protein</topology>
    </subcellularLocation>
</comment>
<protein>
    <recommendedName>
        <fullName evidence="6">3-oxo-5-alpha-steroid 4-dehydrogenase C-terminal domain-containing protein</fullName>
    </recommendedName>
</protein>
<organism evidence="7">
    <name type="scientific">marine sediment metagenome</name>
    <dbReference type="NCBI Taxonomy" id="412755"/>
    <lineage>
        <taxon>unclassified sequences</taxon>
        <taxon>metagenomes</taxon>
        <taxon>ecological metagenomes</taxon>
    </lineage>
</organism>
<dbReference type="GO" id="GO:0016020">
    <property type="term" value="C:membrane"/>
    <property type="evidence" value="ECO:0007669"/>
    <property type="project" value="UniProtKB-SubCell"/>
</dbReference>
<keyword evidence="2 5" id="KW-0812">Transmembrane</keyword>
<dbReference type="AlphaFoldDB" id="X0ZBS6"/>
<reference evidence="7" key="1">
    <citation type="journal article" date="2014" name="Front. Microbiol.">
        <title>High frequency of phylogenetically diverse reductive dehalogenase-homologous genes in deep subseafloor sedimentary metagenomes.</title>
        <authorList>
            <person name="Kawai M."/>
            <person name="Futagami T."/>
            <person name="Toyoda A."/>
            <person name="Takaki Y."/>
            <person name="Nishi S."/>
            <person name="Hori S."/>
            <person name="Arai W."/>
            <person name="Tsubouchi T."/>
            <person name="Morono Y."/>
            <person name="Uchiyama I."/>
            <person name="Ito T."/>
            <person name="Fujiyama A."/>
            <person name="Inagaki F."/>
            <person name="Takami H."/>
        </authorList>
    </citation>
    <scope>NUCLEOTIDE SEQUENCE</scope>
    <source>
        <strain evidence="7">Expedition CK06-06</strain>
    </source>
</reference>
<keyword evidence="3 5" id="KW-1133">Transmembrane helix</keyword>
<proteinExistence type="predicted"/>
<dbReference type="GO" id="GO:0006629">
    <property type="term" value="P:lipid metabolic process"/>
    <property type="evidence" value="ECO:0007669"/>
    <property type="project" value="InterPro"/>
</dbReference>
<evidence type="ECO:0000313" key="7">
    <source>
        <dbReference type="EMBL" id="GAG66659.1"/>
    </source>
</evidence>
<evidence type="ECO:0000256" key="1">
    <source>
        <dbReference type="ARBA" id="ARBA00004141"/>
    </source>
</evidence>
<evidence type="ECO:0000256" key="5">
    <source>
        <dbReference type="SAM" id="Phobius"/>
    </source>
</evidence>
<dbReference type="PANTHER" id="PTHR10556">
    <property type="entry name" value="3-OXO-5-ALPHA-STEROID 4-DEHYDROGENASE"/>
    <property type="match status" value="1"/>
</dbReference>
<dbReference type="PANTHER" id="PTHR10556:SF43">
    <property type="entry name" value="STEROID 5-ALPHA-REDUCTASE DET2"/>
    <property type="match status" value="1"/>
</dbReference>
<feature type="domain" description="3-oxo-5-alpha-steroid 4-dehydrogenase C-terminal" evidence="6">
    <location>
        <begin position="1"/>
        <end position="70"/>
    </location>
</feature>
<dbReference type="PROSITE" id="PS50244">
    <property type="entry name" value="S5A_REDUCTASE"/>
    <property type="match status" value="1"/>
</dbReference>
<sequence>MFKWVSSPSYFGEITEWAGWAILTFSFPGLVFVAWTFANLAPRALSIHKWYLETFPDYPKNRKALIPYLY</sequence>
<dbReference type="InterPro" id="IPR039357">
    <property type="entry name" value="SRD5A/TECR"/>
</dbReference>
<evidence type="ECO:0000256" key="2">
    <source>
        <dbReference type="ARBA" id="ARBA00022692"/>
    </source>
</evidence>